<comment type="caution">
    <text evidence="1">The sequence shown here is derived from an EMBL/GenBank/DDBJ whole genome shotgun (WGS) entry which is preliminary data.</text>
</comment>
<name>A0ABP9WZY8_9CHLR</name>
<proteinExistence type="predicted"/>
<evidence type="ECO:0000313" key="1">
    <source>
        <dbReference type="EMBL" id="GAA5528720.1"/>
    </source>
</evidence>
<gene>
    <name evidence="1" type="ORF">Hgul01_02522</name>
</gene>
<sequence length="37" mass="4116">MIDFIINGLALVGENQQTGEVKDLQFSQLPRQLVGDK</sequence>
<reference evidence="1 2" key="1">
    <citation type="submission" date="2024-02" db="EMBL/GenBank/DDBJ databases">
        <title>Herpetosiphon gulosus NBRC 112829.</title>
        <authorList>
            <person name="Ichikawa N."/>
            <person name="Katano-Makiyama Y."/>
            <person name="Hidaka K."/>
        </authorList>
    </citation>
    <scope>NUCLEOTIDE SEQUENCE [LARGE SCALE GENOMIC DNA]</scope>
    <source>
        <strain evidence="1 2">NBRC 112829</strain>
    </source>
</reference>
<dbReference type="Proteomes" id="UP001428290">
    <property type="component" value="Unassembled WGS sequence"/>
</dbReference>
<evidence type="ECO:0000313" key="2">
    <source>
        <dbReference type="Proteomes" id="UP001428290"/>
    </source>
</evidence>
<protein>
    <submittedName>
        <fullName evidence="1">Uncharacterized protein</fullName>
    </submittedName>
</protein>
<dbReference type="EMBL" id="BAABRU010000008">
    <property type="protein sequence ID" value="GAA5528720.1"/>
    <property type="molecule type" value="Genomic_DNA"/>
</dbReference>
<keyword evidence="2" id="KW-1185">Reference proteome</keyword>
<organism evidence="1 2">
    <name type="scientific">Herpetosiphon gulosus</name>
    <dbReference type="NCBI Taxonomy" id="1973496"/>
    <lineage>
        <taxon>Bacteria</taxon>
        <taxon>Bacillati</taxon>
        <taxon>Chloroflexota</taxon>
        <taxon>Chloroflexia</taxon>
        <taxon>Herpetosiphonales</taxon>
        <taxon>Herpetosiphonaceae</taxon>
        <taxon>Herpetosiphon</taxon>
    </lineage>
</organism>
<accession>A0ABP9WZY8</accession>